<keyword evidence="1" id="KW-0472">Membrane</keyword>
<gene>
    <name evidence="2" type="ORF">XJ44_07605</name>
</gene>
<comment type="caution">
    <text evidence="2">The sequence shown here is derived from an EMBL/GenBank/DDBJ whole genome shotgun (WGS) entry which is preliminary data.</text>
</comment>
<protein>
    <submittedName>
        <fullName evidence="2">Uncharacterized protein</fullName>
    </submittedName>
</protein>
<evidence type="ECO:0000313" key="2">
    <source>
        <dbReference type="EMBL" id="ONN26864.1"/>
    </source>
</evidence>
<keyword evidence="3" id="KW-1185">Reference proteome</keyword>
<keyword evidence="1" id="KW-0812">Transmembrane</keyword>
<name>A0ABX3IG96_9BACT</name>
<feature type="transmembrane region" description="Helical" evidence="1">
    <location>
        <begin position="6"/>
        <end position="23"/>
    </location>
</feature>
<dbReference type="EMBL" id="LBFC01000022">
    <property type="protein sequence ID" value="ONN26864.1"/>
    <property type="molecule type" value="Genomic_DNA"/>
</dbReference>
<reference evidence="2 3" key="1">
    <citation type="submission" date="2015-06" db="EMBL/GenBank/DDBJ databases">
        <title>Genome sequencing of Thermotogales isolates from hydrothermal vents.</title>
        <authorList>
            <person name="Haverkamp T.H."/>
            <person name="Kublanov I.V."/>
            <person name="Nesbo C.L."/>
        </authorList>
    </citation>
    <scope>NUCLEOTIDE SEQUENCE [LARGE SCALE GENOMIC DNA]</scope>
    <source>
        <strain evidence="3">ik275mar</strain>
    </source>
</reference>
<dbReference type="Proteomes" id="UP000242616">
    <property type="component" value="Unassembled WGS sequence"/>
</dbReference>
<accession>A0ABX3IG96</accession>
<evidence type="ECO:0000256" key="1">
    <source>
        <dbReference type="SAM" id="Phobius"/>
    </source>
</evidence>
<organism evidence="2 3">
    <name type="scientific">Thermosipho affectus</name>
    <dbReference type="NCBI Taxonomy" id="660294"/>
    <lineage>
        <taxon>Bacteria</taxon>
        <taxon>Thermotogati</taxon>
        <taxon>Thermotogota</taxon>
        <taxon>Thermotogae</taxon>
        <taxon>Thermotogales</taxon>
        <taxon>Fervidobacteriaceae</taxon>
        <taxon>Thermosipho</taxon>
    </lineage>
</organism>
<keyword evidence="1" id="KW-1133">Transmembrane helix</keyword>
<proteinExistence type="predicted"/>
<evidence type="ECO:0000313" key="3">
    <source>
        <dbReference type="Proteomes" id="UP000242616"/>
    </source>
</evidence>
<sequence length="198" mass="23498">MRRNWNVIFIVLLIAVFAFFFNFNSAKKIYIKGDKYYVSKFLDFLNKNGLKYTLVDEENAGFIIDLDNLEVVNNDGLEFNIRYSDELINKVLKKLFEDDCKYLILNNNFYHENAYFYKHFTFETTCGITVMVLPVEYGSLEMFVFRTILNIINRNYVSFENGYLVTSMNLYKVSRERKLIGIYDPILDTMEIIADEKN</sequence>